<accession>A0A4P9J0Y0</accession>
<dbReference type="RefSeq" id="WP_138489282.1">
    <property type="nucleotide sequence ID" value="NZ_CP040558.1"/>
</dbReference>
<evidence type="ECO:0000313" key="1">
    <source>
        <dbReference type="EMBL" id="QCU74520.1"/>
    </source>
</evidence>
<evidence type="ECO:0000313" key="2">
    <source>
        <dbReference type="Proteomes" id="UP000310065"/>
    </source>
</evidence>
<reference evidence="1 2" key="1">
    <citation type="submission" date="2019-05" db="EMBL/GenBank/DDBJ databases">
        <title>Complete genome sequence of Pseudoalteromonas sp. 16-SW-7(T) isolated from the Okhotsk Sea, Russia.</title>
        <authorList>
            <person name="Nguyen T.H."/>
            <person name="Nedashkovskaya O.I."/>
            <person name="Kim S.-G."/>
        </authorList>
    </citation>
    <scope>NUCLEOTIDE SEQUENCE [LARGE SCALE GENOMIC DNA]</scope>
    <source>
        <strain evidence="1 2">16-SW-7</strain>
    </source>
</reference>
<protein>
    <submittedName>
        <fullName evidence="1">Uncharacterized protein</fullName>
    </submittedName>
</protein>
<proteinExistence type="predicted"/>
<name>A0A4P9J0Y0_9GAMM</name>
<dbReference type="KEGG" id="pdv:FFU37_08610"/>
<dbReference type="GeneID" id="88775704"/>
<gene>
    <name evidence="1" type="ORF">FFU37_08610</name>
</gene>
<dbReference type="Proteomes" id="UP000310065">
    <property type="component" value="Chromosome L1"/>
</dbReference>
<sequence length="130" mass="14969">MKDQKSPFIRQYVRASRSPWDDSSTILLLADVVDKQTLELGFTNYIYLHRDSVGSVLGISISQQLLAANPEFSERYLEGIEMYAFLLIHIEDITNFCSLFSAEFEQLFMLKPNVYFAAAEDSWLRLIESS</sequence>
<dbReference type="AlphaFoldDB" id="A0A4P9J0Y0"/>
<dbReference type="EMBL" id="CP040558">
    <property type="protein sequence ID" value="QCU74520.1"/>
    <property type="molecule type" value="Genomic_DNA"/>
</dbReference>
<organism evidence="1 2">
    <name type="scientific">Pseudoalteromonas distincta</name>
    <dbReference type="NCBI Taxonomy" id="77608"/>
    <lineage>
        <taxon>Bacteria</taxon>
        <taxon>Pseudomonadati</taxon>
        <taxon>Pseudomonadota</taxon>
        <taxon>Gammaproteobacteria</taxon>
        <taxon>Alteromonadales</taxon>
        <taxon>Pseudoalteromonadaceae</taxon>
        <taxon>Pseudoalteromonas</taxon>
    </lineage>
</organism>